<keyword evidence="3" id="KW-0472">Membrane</keyword>
<evidence type="ECO:0000256" key="3">
    <source>
        <dbReference type="ARBA" id="ARBA00023136"/>
    </source>
</evidence>
<dbReference type="GO" id="GO:0015288">
    <property type="term" value="F:porin activity"/>
    <property type="evidence" value="ECO:0007669"/>
    <property type="project" value="InterPro"/>
</dbReference>
<dbReference type="RefSeq" id="WP_065677231.1">
    <property type="nucleotide sequence ID" value="NZ_AP025463.1"/>
</dbReference>
<dbReference type="GO" id="GO:0009279">
    <property type="term" value="C:cell outer membrane"/>
    <property type="evidence" value="ECO:0007669"/>
    <property type="project" value="UniProtKB-SubCell"/>
</dbReference>
<evidence type="ECO:0000259" key="5">
    <source>
        <dbReference type="Pfam" id="PF13609"/>
    </source>
</evidence>
<evidence type="ECO:0000256" key="1">
    <source>
        <dbReference type="ARBA" id="ARBA00004571"/>
    </source>
</evidence>
<dbReference type="Pfam" id="PF13609">
    <property type="entry name" value="Porin_4"/>
    <property type="match status" value="1"/>
</dbReference>
<comment type="subcellular location">
    <subcellularLocation>
        <location evidence="1">Cell outer membrane</location>
        <topology evidence="1">Multi-pass membrane protein</topology>
    </subcellularLocation>
</comment>
<dbReference type="CDD" id="cd00342">
    <property type="entry name" value="gram_neg_porins"/>
    <property type="match status" value="1"/>
</dbReference>
<dbReference type="SUPFAM" id="SSF56935">
    <property type="entry name" value="Porins"/>
    <property type="match status" value="1"/>
</dbReference>
<evidence type="ECO:0000313" key="6">
    <source>
        <dbReference type="EMBL" id="SBT14785.1"/>
    </source>
</evidence>
<reference evidence="7" key="1">
    <citation type="submission" date="2016-06" db="EMBL/GenBank/DDBJ databases">
        <authorList>
            <person name="Rodrigo-Torres L."/>
            <person name="Arahal D.R."/>
        </authorList>
    </citation>
    <scope>NUCLEOTIDE SEQUENCE [LARGE SCALE GENOMIC DNA]</scope>
    <source>
        <strain evidence="7">CECT 7224</strain>
    </source>
</reference>
<feature type="signal peptide" evidence="4">
    <location>
        <begin position="1"/>
        <end position="19"/>
    </location>
</feature>
<dbReference type="PANTHER" id="PTHR34501">
    <property type="entry name" value="PROTEIN YDDL-RELATED"/>
    <property type="match status" value="1"/>
</dbReference>
<protein>
    <submittedName>
        <fullName evidence="6">Porin-like protein H</fullName>
    </submittedName>
</protein>
<dbReference type="Proteomes" id="UP000092819">
    <property type="component" value="Unassembled WGS sequence"/>
</dbReference>
<feature type="domain" description="Porin" evidence="5">
    <location>
        <begin position="7"/>
        <end position="325"/>
    </location>
</feature>
<sequence>MKKTLLALAVVAAAGSVNAAEIYKSEDGSVDFYGQLRTELKISDDTKEYAYNDVKDMFEGTVEEGNTTIGAGASRAGVDAKYALNDDLDIIGKVEFSTKSDEMKIRQHILGFAGDFGSIKIGQQWTVADDIYGADYSYFYGGSALGYSKLNGALHDSLIKYNYNSDNFFVAANYGLDENDSNQELAEIFVGGSAGDLSGHVGFGKTTDDTSTDADADKIEDTYFQATVEYSFGKAGIGFTYYNTEIKNSEYKVTIDGISLAGTYAWADNATAYAGYEYTDQDTGNISVVGEFGEEDTSTVIYVGTDYHFNSWSRIYVEAAYLDGRTLGFTNKESDSFVNEPTIADGALAFATGVRVYW</sequence>
<evidence type="ECO:0000313" key="7">
    <source>
        <dbReference type="Proteomes" id="UP000092819"/>
    </source>
</evidence>
<proteinExistence type="predicted"/>
<dbReference type="InterPro" id="IPR050298">
    <property type="entry name" value="Gram-neg_bact_OMP"/>
</dbReference>
<gene>
    <name evidence="6" type="primary">ompH</name>
    <name evidence="6" type="ORF">VCE7224_03562</name>
</gene>
<dbReference type="InterPro" id="IPR023614">
    <property type="entry name" value="Porin_dom_sf"/>
</dbReference>
<dbReference type="InterPro" id="IPR033900">
    <property type="entry name" value="Gram_neg_porin_domain"/>
</dbReference>
<feature type="chain" id="PRO_5008676710" evidence="4">
    <location>
        <begin position="20"/>
        <end position="358"/>
    </location>
</feature>
<evidence type="ECO:0000256" key="4">
    <source>
        <dbReference type="SAM" id="SignalP"/>
    </source>
</evidence>
<organism evidence="6 7">
    <name type="scientific">Vibrio celticus</name>
    <dbReference type="NCBI Taxonomy" id="446372"/>
    <lineage>
        <taxon>Bacteria</taxon>
        <taxon>Pseudomonadati</taxon>
        <taxon>Pseudomonadota</taxon>
        <taxon>Gammaproteobacteria</taxon>
        <taxon>Vibrionales</taxon>
        <taxon>Vibrionaceae</taxon>
        <taxon>Vibrio</taxon>
    </lineage>
</organism>
<dbReference type="Gene3D" id="2.40.160.10">
    <property type="entry name" value="Porin"/>
    <property type="match status" value="1"/>
</dbReference>
<name>A0A1C3JI70_9VIBR</name>
<accession>A0A1C3JI70</accession>
<dbReference type="PANTHER" id="PTHR34501:SF2">
    <property type="entry name" value="OUTER MEMBRANE PORIN F-RELATED"/>
    <property type="match status" value="1"/>
</dbReference>
<dbReference type="EMBL" id="FLQZ01000087">
    <property type="protein sequence ID" value="SBT14785.1"/>
    <property type="molecule type" value="Genomic_DNA"/>
</dbReference>
<dbReference type="AlphaFoldDB" id="A0A1C3JI70"/>
<keyword evidence="2 4" id="KW-0732">Signal</keyword>
<keyword evidence="7" id="KW-1185">Reference proteome</keyword>
<evidence type="ECO:0000256" key="2">
    <source>
        <dbReference type="ARBA" id="ARBA00022729"/>
    </source>
</evidence>